<evidence type="ECO:0000313" key="1">
    <source>
        <dbReference type="EMBL" id="GFT92543.1"/>
    </source>
</evidence>
<name>A0A8X6U570_NEPPI</name>
<evidence type="ECO:0000313" key="2">
    <source>
        <dbReference type="Proteomes" id="UP000887013"/>
    </source>
</evidence>
<reference evidence="1" key="1">
    <citation type="submission" date="2020-08" db="EMBL/GenBank/DDBJ databases">
        <title>Multicomponent nature underlies the extraordinary mechanical properties of spider dragline silk.</title>
        <authorList>
            <person name="Kono N."/>
            <person name="Nakamura H."/>
            <person name="Mori M."/>
            <person name="Yoshida Y."/>
            <person name="Ohtoshi R."/>
            <person name="Malay A.D."/>
            <person name="Moran D.A.P."/>
            <person name="Tomita M."/>
            <person name="Numata K."/>
            <person name="Arakawa K."/>
        </authorList>
    </citation>
    <scope>NUCLEOTIDE SEQUENCE</scope>
</reference>
<dbReference type="OrthoDB" id="10365367at2759"/>
<accession>A0A8X6U570</accession>
<feature type="non-terminal residue" evidence="1">
    <location>
        <position position="1"/>
    </location>
</feature>
<gene>
    <name evidence="1" type="ORF">NPIL_526381</name>
</gene>
<organism evidence="1 2">
    <name type="scientific">Nephila pilipes</name>
    <name type="common">Giant wood spider</name>
    <name type="synonym">Nephila maculata</name>
    <dbReference type="NCBI Taxonomy" id="299642"/>
    <lineage>
        <taxon>Eukaryota</taxon>
        <taxon>Metazoa</taxon>
        <taxon>Ecdysozoa</taxon>
        <taxon>Arthropoda</taxon>
        <taxon>Chelicerata</taxon>
        <taxon>Arachnida</taxon>
        <taxon>Araneae</taxon>
        <taxon>Araneomorphae</taxon>
        <taxon>Entelegynae</taxon>
        <taxon>Araneoidea</taxon>
        <taxon>Nephilidae</taxon>
        <taxon>Nephila</taxon>
    </lineage>
</organism>
<keyword evidence="2" id="KW-1185">Reference proteome</keyword>
<comment type="caution">
    <text evidence="1">The sequence shown here is derived from an EMBL/GenBank/DDBJ whole genome shotgun (WGS) entry which is preliminary data.</text>
</comment>
<dbReference type="EMBL" id="BMAW01121092">
    <property type="protein sequence ID" value="GFT92543.1"/>
    <property type="molecule type" value="Genomic_DNA"/>
</dbReference>
<sequence length="112" mass="12307">MSCKGFGLSLHTHHAQNLTFIYVEWQLENIICFVLIGVQNFQRYGPVERVAEACGQEPSVECPCDGLLPGFGWIRGQGGGHLHAAVSEPGRAREQRLCPPQQVGYSKLRGAT</sequence>
<dbReference type="AlphaFoldDB" id="A0A8X6U570"/>
<proteinExistence type="predicted"/>
<protein>
    <submittedName>
        <fullName evidence="1">Uncharacterized protein</fullName>
    </submittedName>
</protein>
<dbReference type="Proteomes" id="UP000887013">
    <property type="component" value="Unassembled WGS sequence"/>
</dbReference>